<evidence type="ECO:0000259" key="2">
    <source>
        <dbReference type="Pfam" id="PF20239"/>
    </source>
</evidence>
<dbReference type="PANTHER" id="PTHR47756">
    <property type="entry name" value="BLL6612 PROTEIN-RELATED"/>
    <property type="match status" value="1"/>
</dbReference>
<reference evidence="3" key="1">
    <citation type="journal article" date="2019" name="PLoS Negl. Trop. Dis.">
        <title>Revisiting the worldwide diversity of Leptospira species in the environment.</title>
        <authorList>
            <person name="Vincent A.T."/>
            <person name="Schiettekatte O."/>
            <person name="Bourhy P."/>
            <person name="Veyrier F.J."/>
            <person name="Picardeau M."/>
        </authorList>
    </citation>
    <scope>NUCLEOTIDE SEQUENCE [LARGE SCALE GENOMIC DNA]</scope>
    <source>
        <strain evidence="3">201601109</strain>
    </source>
</reference>
<comment type="caution">
    <text evidence="3">The sequence shown here is derived from an EMBL/GenBank/DDBJ whole genome shotgun (WGS) entry which is preliminary data.</text>
</comment>
<proteinExistence type="predicted"/>
<sequence>MTIANQENKILSDLFRREQVKMTAVLCRHFSLKDIDLVEDIIAETFLRATEVWPQNGIPENPSAWLYTVAKNIAKDGFRKKTSETKKINNVLNTNIEEPKDISFEESLISDSHLAMIFAVCENTISPKSRVCLSLQILCGFSVEEIGFALHSNKEAVKKILFRAREQLRQSKFEIKDLTIDEIKLRMDSVLLTIYLLFNEGYSSKTKDSVIRIDLIKQAMNLGLSLTQTESTKTPELFALMSLFCFQASRLDSRTNTQGSVVIFTDQDKSKWDQNLIQKGNEYFLEAFSTTSRSRYHYEAAIAYWHTQEESLEKWKYILNLYDNFLEIYQSPSVFLNRVFAYSKVYGKQKALNEMENYQDYKNRDYHSLLGYLYSNSNSELASLHYQKAIQKTKSKKEIAVLEQKIKELNSNAFRE</sequence>
<dbReference type="PANTHER" id="PTHR47756:SF2">
    <property type="entry name" value="BLL6612 PROTEIN"/>
    <property type="match status" value="1"/>
</dbReference>
<dbReference type="GO" id="GO:0006352">
    <property type="term" value="P:DNA-templated transcription initiation"/>
    <property type="evidence" value="ECO:0007669"/>
    <property type="project" value="InterPro"/>
</dbReference>
<dbReference type="EMBL" id="RQHU01000005">
    <property type="protein sequence ID" value="TGN14871.1"/>
    <property type="molecule type" value="Genomic_DNA"/>
</dbReference>
<evidence type="ECO:0000259" key="1">
    <source>
        <dbReference type="Pfam" id="PF04542"/>
    </source>
</evidence>
<evidence type="ECO:0000313" key="4">
    <source>
        <dbReference type="Proteomes" id="UP000297649"/>
    </source>
</evidence>
<dbReference type="NCBIfam" id="TIGR02937">
    <property type="entry name" value="sigma70-ECF"/>
    <property type="match status" value="1"/>
</dbReference>
<dbReference type="Pfam" id="PF04542">
    <property type="entry name" value="Sigma70_r2"/>
    <property type="match status" value="1"/>
</dbReference>
<dbReference type="InterPro" id="IPR046531">
    <property type="entry name" value="DUF6596"/>
</dbReference>
<evidence type="ECO:0000313" key="3">
    <source>
        <dbReference type="EMBL" id="TGN14871.1"/>
    </source>
</evidence>
<dbReference type="InterPro" id="IPR013324">
    <property type="entry name" value="RNA_pol_sigma_r3/r4-like"/>
</dbReference>
<name>A0A6H3NV58_9LEPT</name>
<dbReference type="AlphaFoldDB" id="A0A6H3NV58"/>
<dbReference type="InterPro" id="IPR007627">
    <property type="entry name" value="RNA_pol_sigma70_r2"/>
</dbReference>
<dbReference type="InterPro" id="IPR036388">
    <property type="entry name" value="WH-like_DNA-bd_sf"/>
</dbReference>
<feature type="domain" description="RNA polymerase sigma-70 region 2" evidence="1">
    <location>
        <begin position="17"/>
        <end position="82"/>
    </location>
</feature>
<dbReference type="OrthoDB" id="9780299at2"/>
<organism evidence="3 4">
    <name type="scientific">Leptospira bandrabouensis</name>
    <dbReference type="NCBI Taxonomy" id="2484903"/>
    <lineage>
        <taxon>Bacteria</taxon>
        <taxon>Pseudomonadati</taxon>
        <taxon>Spirochaetota</taxon>
        <taxon>Spirochaetia</taxon>
        <taxon>Leptospirales</taxon>
        <taxon>Leptospiraceae</taxon>
        <taxon>Leptospira</taxon>
    </lineage>
</organism>
<dbReference type="InterPro" id="IPR013325">
    <property type="entry name" value="RNA_pol_sigma_r2"/>
</dbReference>
<dbReference type="Gene3D" id="1.10.10.10">
    <property type="entry name" value="Winged helix-like DNA-binding domain superfamily/Winged helix DNA-binding domain"/>
    <property type="match status" value="1"/>
</dbReference>
<gene>
    <name evidence="3" type="ORF">EHR08_00765</name>
</gene>
<dbReference type="Pfam" id="PF20239">
    <property type="entry name" value="DUF6596"/>
    <property type="match status" value="1"/>
</dbReference>
<dbReference type="Proteomes" id="UP000297649">
    <property type="component" value="Unassembled WGS sequence"/>
</dbReference>
<feature type="domain" description="DUF6596" evidence="2">
    <location>
        <begin position="186"/>
        <end position="287"/>
    </location>
</feature>
<keyword evidence="4" id="KW-1185">Reference proteome</keyword>
<dbReference type="GO" id="GO:0003700">
    <property type="term" value="F:DNA-binding transcription factor activity"/>
    <property type="evidence" value="ECO:0007669"/>
    <property type="project" value="InterPro"/>
</dbReference>
<dbReference type="SUPFAM" id="SSF88946">
    <property type="entry name" value="Sigma2 domain of RNA polymerase sigma factors"/>
    <property type="match status" value="1"/>
</dbReference>
<protein>
    <submittedName>
        <fullName evidence="3">Sigma-70 family RNA polymerase sigma factor</fullName>
    </submittedName>
</protein>
<dbReference type="SUPFAM" id="SSF88659">
    <property type="entry name" value="Sigma3 and sigma4 domains of RNA polymerase sigma factors"/>
    <property type="match status" value="1"/>
</dbReference>
<accession>A0A6H3NV58</accession>
<dbReference type="RefSeq" id="WP_135744581.1">
    <property type="nucleotide sequence ID" value="NZ_JAIZBI010000001.1"/>
</dbReference>
<dbReference type="Gene3D" id="1.10.1740.10">
    <property type="match status" value="1"/>
</dbReference>
<dbReference type="InterPro" id="IPR014284">
    <property type="entry name" value="RNA_pol_sigma-70_dom"/>
</dbReference>